<dbReference type="GeneID" id="87817006"/>
<dbReference type="EMBL" id="MU853576">
    <property type="protein sequence ID" value="KAK4144548.1"/>
    <property type="molecule type" value="Genomic_DNA"/>
</dbReference>
<organism evidence="2 3">
    <name type="scientific">Dichotomopilus funicola</name>
    <dbReference type="NCBI Taxonomy" id="1934379"/>
    <lineage>
        <taxon>Eukaryota</taxon>
        <taxon>Fungi</taxon>
        <taxon>Dikarya</taxon>
        <taxon>Ascomycota</taxon>
        <taxon>Pezizomycotina</taxon>
        <taxon>Sordariomycetes</taxon>
        <taxon>Sordariomycetidae</taxon>
        <taxon>Sordariales</taxon>
        <taxon>Chaetomiaceae</taxon>
        <taxon>Dichotomopilus</taxon>
    </lineage>
</organism>
<proteinExistence type="predicted"/>
<dbReference type="RefSeq" id="XP_062637919.1">
    <property type="nucleotide sequence ID" value="XM_062780393.1"/>
</dbReference>
<evidence type="ECO:0000313" key="2">
    <source>
        <dbReference type="EMBL" id="KAK4144548.1"/>
    </source>
</evidence>
<evidence type="ECO:0000256" key="1">
    <source>
        <dbReference type="SAM" id="MobiDB-lite"/>
    </source>
</evidence>
<dbReference type="AlphaFoldDB" id="A0AAN6ZNL1"/>
<protein>
    <submittedName>
        <fullName evidence="2">Uncharacterized protein</fullName>
    </submittedName>
</protein>
<reference evidence="2" key="1">
    <citation type="journal article" date="2023" name="Mol. Phylogenet. Evol.">
        <title>Genome-scale phylogeny and comparative genomics of the fungal order Sordariales.</title>
        <authorList>
            <person name="Hensen N."/>
            <person name="Bonometti L."/>
            <person name="Westerberg I."/>
            <person name="Brannstrom I.O."/>
            <person name="Guillou S."/>
            <person name="Cros-Aarteil S."/>
            <person name="Calhoun S."/>
            <person name="Haridas S."/>
            <person name="Kuo A."/>
            <person name="Mondo S."/>
            <person name="Pangilinan J."/>
            <person name="Riley R."/>
            <person name="LaButti K."/>
            <person name="Andreopoulos B."/>
            <person name="Lipzen A."/>
            <person name="Chen C."/>
            <person name="Yan M."/>
            <person name="Daum C."/>
            <person name="Ng V."/>
            <person name="Clum A."/>
            <person name="Steindorff A."/>
            <person name="Ohm R.A."/>
            <person name="Martin F."/>
            <person name="Silar P."/>
            <person name="Natvig D.O."/>
            <person name="Lalanne C."/>
            <person name="Gautier V."/>
            <person name="Ament-Velasquez S.L."/>
            <person name="Kruys A."/>
            <person name="Hutchinson M.I."/>
            <person name="Powell A.J."/>
            <person name="Barry K."/>
            <person name="Miller A.N."/>
            <person name="Grigoriev I.V."/>
            <person name="Debuchy R."/>
            <person name="Gladieux P."/>
            <person name="Hiltunen Thoren M."/>
            <person name="Johannesson H."/>
        </authorList>
    </citation>
    <scope>NUCLEOTIDE SEQUENCE</scope>
    <source>
        <strain evidence="2">CBS 141.50</strain>
    </source>
</reference>
<dbReference type="Proteomes" id="UP001302676">
    <property type="component" value="Unassembled WGS sequence"/>
</dbReference>
<feature type="region of interest" description="Disordered" evidence="1">
    <location>
        <begin position="191"/>
        <end position="231"/>
    </location>
</feature>
<name>A0AAN6ZNL1_9PEZI</name>
<gene>
    <name evidence="2" type="ORF">C8A04DRAFT_27735</name>
</gene>
<keyword evidence="3" id="KW-1185">Reference proteome</keyword>
<accession>A0AAN6ZNL1</accession>
<feature type="compositionally biased region" description="Basic and acidic residues" evidence="1">
    <location>
        <begin position="222"/>
        <end position="231"/>
    </location>
</feature>
<evidence type="ECO:0000313" key="3">
    <source>
        <dbReference type="Proteomes" id="UP001302676"/>
    </source>
</evidence>
<sequence length="231" mass="25711">MAGQASTSRPSPPGACPQWLEGDIAFLTQSENMSSKDFEELISRQGNKGNRAGYIPWRATGHPVIVLKRLSEDSTHVLITPVSAYSWERNGRRPPWCQRQHQSKRQVDFRSFVGTERADDTRPFLRLQPGQTMPKNNSSWVYIQSVWAVPITALCVFTGSRTVLTVHPESLEDLRQHMAAECTSWDDGLRRLAAAAPAPAPAPVPHRRPGPKTDGPLQSRQEGGRKGRPLD</sequence>
<reference evidence="2" key="2">
    <citation type="submission" date="2023-05" db="EMBL/GenBank/DDBJ databases">
        <authorList>
            <consortium name="Lawrence Berkeley National Laboratory"/>
            <person name="Steindorff A."/>
            <person name="Hensen N."/>
            <person name="Bonometti L."/>
            <person name="Westerberg I."/>
            <person name="Brannstrom I.O."/>
            <person name="Guillou S."/>
            <person name="Cros-Aarteil S."/>
            <person name="Calhoun S."/>
            <person name="Haridas S."/>
            <person name="Kuo A."/>
            <person name="Mondo S."/>
            <person name="Pangilinan J."/>
            <person name="Riley R."/>
            <person name="Labutti K."/>
            <person name="Andreopoulos B."/>
            <person name="Lipzen A."/>
            <person name="Chen C."/>
            <person name="Yanf M."/>
            <person name="Daum C."/>
            <person name="Ng V."/>
            <person name="Clum A."/>
            <person name="Ohm R."/>
            <person name="Martin F."/>
            <person name="Silar P."/>
            <person name="Natvig D."/>
            <person name="Lalanne C."/>
            <person name="Gautier V."/>
            <person name="Ament-Velasquez S.L."/>
            <person name="Kruys A."/>
            <person name="Hutchinson M.I."/>
            <person name="Powell A.J."/>
            <person name="Barry K."/>
            <person name="Miller A.N."/>
            <person name="Grigoriev I.V."/>
            <person name="Debuchy R."/>
            <person name="Gladieux P."/>
            <person name="Thoren M.H."/>
            <person name="Johannesson H."/>
        </authorList>
    </citation>
    <scope>NUCLEOTIDE SEQUENCE</scope>
    <source>
        <strain evidence="2">CBS 141.50</strain>
    </source>
</reference>
<comment type="caution">
    <text evidence="2">The sequence shown here is derived from an EMBL/GenBank/DDBJ whole genome shotgun (WGS) entry which is preliminary data.</text>
</comment>